<gene>
    <name evidence="1" type="ORF">A3A16_02965</name>
</gene>
<comment type="caution">
    <text evidence="1">The sequence shown here is derived from an EMBL/GenBank/DDBJ whole genome shotgun (WGS) entry which is preliminary data.</text>
</comment>
<sequence length="185" mass="20681">MFRHSPIFWVALFSSLATGIYGFITKQEVLAIPYTFINPSLLFLITSLKKFESVKRRLEILAALVIFLNIPGSVYLHRIGFQYDIILHFFVSFAAFQTAYLILPLLLKKPYVPRTTAALITIAGGFIFEGVQKLSDTLFSTALFFDIAQSTQLDFIIDILVNILGVLVGAIFLKFTSAQSSSQAI</sequence>
<protein>
    <submittedName>
        <fullName evidence="1">Uncharacterized protein</fullName>
    </submittedName>
</protein>
<dbReference type="Pfam" id="PF09997">
    <property type="entry name" value="DUF2238"/>
    <property type="match status" value="1"/>
</dbReference>
<dbReference type="Proteomes" id="UP000177942">
    <property type="component" value="Unassembled WGS sequence"/>
</dbReference>
<evidence type="ECO:0000313" key="1">
    <source>
        <dbReference type="EMBL" id="OGY65384.1"/>
    </source>
</evidence>
<organism evidence="1 2">
    <name type="scientific">Candidatus Harrisonbacteria bacterium RIFCSPLOWO2_01_FULL_44_18</name>
    <dbReference type="NCBI Taxonomy" id="1798407"/>
    <lineage>
        <taxon>Bacteria</taxon>
        <taxon>Candidatus Harrisoniibacteriota</taxon>
    </lineage>
</organism>
<dbReference type="STRING" id="1798407.A3A16_02965"/>
<evidence type="ECO:0000313" key="2">
    <source>
        <dbReference type="Proteomes" id="UP000177942"/>
    </source>
</evidence>
<accession>A0A1G1ZLF7</accession>
<name>A0A1G1ZLF7_9BACT</name>
<dbReference type="AlphaFoldDB" id="A0A1G1ZLF7"/>
<proteinExistence type="predicted"/>
<reference evidence="1 2" key="1">
    <citation type="journal article" date="2016" name="Nat. Commun.">
        <title>Thousands of microbial genomes shed light on interconnected biogeochemical processes in an aquifer system.</title>
        <authorList>
            <person name="Anantharaman K."/>
            <person name="Brown C.T."/>
            <person name="Hug L.A."/>
            <person name="Sharon I."/>
            <person name="Castelle C.J."/>
            <person name="Probst A.J."/>
            <person name="Thomas B.C."/>
            <person name="Singh A."/>
            <person name="Wilkins M.J."/>
            <person name="Karaoz U."/>
            <person name="Brodie E.L."/>
            <person name="Williams K.H."/>
            <person name="Hubbard S.S."/>
            <person name="Banfield J.F."/>
        </authorList>
    </citation>
    <scope>NUCLEOTIDE SEQUENCE [LARGE SCALE GENOMIC DNA]</scope>
</reference>
<dbReference type="EMBL" id="MHJJ01000011">
    <property type="protein sequence ID" value="OGY65384.1"/>
    <property type="molecule type" value="Genomic_DNA"/>
</dbReference>
<dbReference type="InterPro" id="IPR014509">
    <property type="entry name" value="YjdF-like"/>
</dbReference>